<keyword evidence="6" id="KW-0807">Transducer</keyword>
<comment type="subcellular location">
    <subcellularLocation>
        <location evidence="1">Membrane</location>
        <topology evidence="1">Multi-pass membrane protein</topology>
    </subcellularLocation>
</comment>
<gene>
    <name evidence="9" type="ORF">PR048_018082</name>
</gene>
<evidence type="ECO:0000256" key="5">
    <source>
        <dbReference type="ARBA" id="ARBA00023170"/>
    </source>
</evidence>
<keyword evidence="8" id="KW-0472">Membrane</keyword>
<feature type="transmembrane region" description="Helical" evidence="8">
    <location>
        <begin position="187"/>
        <end position="210"/>
    </location>
</feature>
<keyword evidence="8" id="KW-1133">Transmembrane helix</keyword>
<comment type="similarity">
    <text evidence="2">Belongs to the G-protein coupled receptor 2 family. Mth subfamily.</text>
</comment>
<organism evidence="9 10">
    <name type="scientific">Dryococelus australis</name>
    <dbReference type="NCBI Taxonomy" id="614101"/>
    <lineage>
        <taxon>Eukaryota</taxon>
        <taxon>Metazoa</taxon>
        <taxon>Ecdysozoa</taxon>
        <taxon>Arthropoda</taxon>
        <taxon>Hexapoda</taxon>
        <taxon>Insecta</taxon>
        <taxon>Pterygota</taxon>
        <taxon>Neoptera</taxon>
        <taxon>Polyneoptera</taxon>
        <taxon>Phasmatodea</taxon>
        <taxon>Verophasmatodea</taxon>
        <taxon>Anareolatae</taxon>
        <taxon>Phasmatidae</taxon>
        <taxon>Eurycanthinae</taxon>
        <taxon>Dryococelus</taxon>
    </lineage>
</organism>
<dbReference type="Gene3D" id="2.170.180.11">
    <property type="entry name" value="Methuselah ectodomain, domain 2"/>
    <property type="match status" value="1"/>
</dbReference>
<dbReference type="EMBL" id="JARBHB010000006">
    <property type="protein sequence ID" value="KAJ8881596.1"/>
    <property type="molecule type" value="Genomic_DNA"/>
</dbReference>
<comment type="caution">
    <text evidence="9">The sequence shown here is derived from an EMBL/GenBank/DDBJ whole genome shotgun (WGS) entry which is preliminary data.</text>
</comment>
<name>A0ABQ9HB99_9NEOP</name>
<proteinExistence type="inferred from homology"/>
<reference evidence="9 10" key="1">
    <citation type="submission" date="2023-02" db="EMBL/GenBank/DDBJ databases">
        <title>LHISI_Scaffold_Assembly.</title>
        <authorList>
            <person name="Stuart O.P."/>
            <person name="Cleave R."/>
            <person name="Magrath M.J.L."/>
            <person name="Mikheyev A.S."/>
        </authorList>
    </citation>
    <scope>NUCLEOTIDE SEQUENCE [LARGE SCALE GENOMIC DNA]</scope>
    <source>
        <strain evidence="9">Daus_M_001</strain>
        <tissue evidence="9">Leg muscle</tissue>
    </source>
</reference>
<evidence type="ECO:0000256" key="6">
    <source>
        <dbReference type="ARBA" id="ARBA00023224"/>
    </source>
</evidence>
<evidence type="ECO:0000256" key="3">
    <source>
        <dbReference type="ARBA" id="ARBA00022729"/>
    </source>
</evidence>
<dbReference type="SUPFAM" id="SSF63877">
    <property type="entry name" value="Methuselah ectodomain"/>
    <property type="match status" value="1"/>
</dbReference>
<sequence>MQLPAAELGVGPQYASDLRGNMCDLISVAHQGVGTGVSSTLGEPTPVLPADAEGCGDVCTRRCCQRGKRMLVIGDCSPDSGDVEDFLPVTYRWPDLAEVHYDDLPPPGAIRGDPCPRGKYVLEPGDVPEDVFYLLDDGRLFVPGAADEPYNTSQFCVEPAGAGGELTAFLCWTNPGGAQVAVHSVVVAYPVGMLVSLPFLVATFLVYSLIPRLNNFHGKALRSHVGSSSSATSSWPSSSWRSAT</sequence>
<feature type="region of interest" description="Disordered" evidence="7">
    <location>
        <begin position="224"/>
        <end position="244"/>
    </location>
</feature>
<dbReference type="Proteomes" id="UP001159363">
    <property type="component" value="Chromosome 5"/>
</dbReference>
<keyword evidence="8" id="KW-0812">Transmembrane</keyword>
<accession>A0ABQ9HB99</accession>
<dbReference type="PANTHER" id="PTHR46953:SF1">
    <property type="entry name" value="G-PROTEIN COUPLED RECEPTOR MTH-LIKE 1-RELATED"/>
    <property type="match status" value="1"/>
</dbReference>
<evidence type="ECO:0000256" key="1">
    <source>
        <dbReference type="ARBA" id="ARBA00004141"/>
    </source>
</evidence>
<evidence type="ECO:0000256" key="4">
    <source>
        <dbReference type="ARBA" id="ARBA00023040"/>
    </source>
</evidence>
<dbReference type="InterPro" id="IPR036272">
    <property type="entry name" value="Methuselah_N_sf"/>
</dbReference>
<evidence type="ECO:0000313" key="10">
    <source>
        <dbReference type="Proteomes" id="UP001159363"/>
    </source>
</evidence>
<evidence type="ECO:0000256" key="7">
    <source>
        <dbReference type="SAM" id="MobiDB-lite"/>
    </source>
</evidence>
<evidence type="ECO:0000313" key="9">
    <source>
        <dbReference type="EMBL" id="KAJ8881596.1"/>
    </source>
</evidence>
<evidence type="ECO:0000256" key="8">
    <source>
        <dbReference type="SAM" id="Phobius"/>
    </source>
</evidence>
<keyword evidence="3" id="KW-0732">Signal</keyword>
<keyword evidence="5" id="KW-0675">Receptor</keyword>
<protein>
    <recommendedName>
        <fullName evidence="11">Methuselah N-terminal domain-containing protein</fullName>
    </recommendedName>
</protein>
<evidence type="ECO:0000256" key="2">
    <source>
        <dbReference type="ARBA" id="ARBA00008979"/>
    </source>
</evidence>
<keyword evidence="10" id="KW-1185">Reference proteome</keyword>
<evidence type="ECO:0008006" key="11">
    <source>
        <dbReference type="Google" id="ProtNLM"/>
    </source>
</evidence>
<dbReference type="PANTHER" id="PTHR46953">
    <property type="entry name" value="G-PROTEIN COUPLED RECEPTOR MTH-LIKE 1-RELATED"/>
    <property type="match status" value="1"/>
</dbReference>
<dbReference type="InterPro" id="IPR052808">
    <property type="entry name" value="GPCR_Mth-like"/>
</dbReference>
<keyword evidence="4" id="KW-0297">G-protein coupled receptor</keyword>
<feature type="compositionally biased region" description="Low complexity" evidence="7">
    <location>
        <begin position="227"/>
        <end position="244"/>
    </location>
</feature>
<dbReference type="InterPro" id="IPR023311">
    <property type="entry name" value="Methusela_ecto_dom_2"/>
</dbReference>